<dbReference type="Proteomes" id="UP001458880">
    <property type="component" value="Unassembled WGS sequence"/>
</dbReference>
<proteinExistence type="predicted"/>
<protein>
    <submittedName>
        <fullName evidence="2">Uncharacterized protein</fullName>
    </submittedName>
</protein>
<keyword evidence="3" id="KW-1185">Reference proteome</keyword>
<reference evidence="2 3" key="1">
    <citation type="journal article" date="2024" name="BMC Genomics">
        <title>De novo assembly and annotation of Popillia japonica's genome with initial clues to its potential as an invasive pest.</title>
        <authorList>
            <person name="Cucini C."/>
            <person name="Boschi S."/>
            <person name="Funari R."/>
            <person name="Cardaioli E."/>
            <person name="Iannotti N."/>
            <person name="Marturano G."/>
            <person name="Paoli F."/>
            <person name="Bruttini M."/>
            <person name="Carapelli A."/>
            <person name="Frati F."/>
            <person name="Nardi F."/>
        </authorList>
    </citation>
    <scope>NUCLEOTIDE SEQUENCE [LARGE SCALE GENOMIC DNA]</scope>
    <source>
        <strain evidence="2">DMR45628</strain>
    </source>
</reference>
<evidence type="ECO:0000313" key="2">
    <source>
        <dbReference type="EMBL" id="KAK9702087.1"/>
    </source>
</evidence>
<evidence type="ECO:0000313" key="3">
    <source>
        <dbReference type="Proteomes" id="UP001458880"/>
    </source>
</evidence>
<sequence>MVAATQTILHSLLLKFLDEQYIESKMWYVQFLIPGGTSIRFDVFASEVGGWIAQCDRDPETSEELNDDQIITAVSENNGEEIGNEDSNGDDGEPPPRNLHTDPKSAFDIALQYIEQNSTSTSMGMLHPIF</sequence>
<feature type="region of interest" description="Disordered" evidence="1">
    <location>
        <begin position="75"/>
        <end position="103"/>
    </location>
</feature>
<comment type="caution">
    <text evidence="2">The sequence shown here is derived from an EMBL/GenBank/DDBJ whole genome shotgun (WGS) entry which is preliminary data.</text>
</comment>
<organism evidence="2 3">
    <name type="scientific">Popillia japonica</name>
    <name type="common">Japanese beetle</name>
    <dbReference type="NCBI Taxonomy" id="7064"/>
    <lineage>
        <taxon>Eukaryota</taxon>
        <taxon>Metazoa</taxon>
        <taxon>Ecdysozoa</taxon>
        <taxon>Arthropoda</taxon>
        <taxon>Hexapoda</taxon>
        <taxon>Insecta</taxon>
        <taxon>Pterygota</taxon>
        <taxon>Neoptera</taxon>
        <taxon>Endopterygota</taxon>
        <taxon>Coleoptera</taxon>
        <taxon>Polyphaga</taxon>
        <taxon>Scarabaeiformia</taxon>
        <taxon>Scarabaeidae</taxon>
        <taxon>Rutelinae</taxon>
        <taxon>Popillia</taxon>
    </lineage>
</organism>
<dbReference type="AlphaFoldDB" id="A0AAW1JFF3"/>
<dbReference type="EMBL" id="JASPKY010000400">
    <property type="protein sequence ID" value="KAK9702087.1"/>
    <property type="molecule type" value="Genomic_DNA"/>
</dbReference>
<accession>A0AAW1JFF3</accession>
<gene>
    <name evidence="2" type="ORF">QE152_g30156</name>
</gene>
<evidence type="ECO:0000256" key="1">
    <source>
        <dbReference type="SAM" id="MobiDB-lite"/>
    </source>
</evidence>
<feature type="compositionally biased region" description="Acidic residues" evidence="1">
    <location>
        <begin position="78"/>
        <end position="93"/>
    </location>
</feature>
<name>A0AAW1JFF3_POPJA</name>